<evidence type="ECO:0000313" key="3">
    <source>
        <dbReference type="EMBL" id="CDQ25026.1"/>
    </source>
</evidence>
<dbReference type="SUPFAM" id="SSF56672">
    <property type="entry name" value="DNA/RNA polymerases"/>
    <property type="match status" value="1"/>
</dbReference>
<dbReference type="InterPro" id="IPR003615">
    <property type="entry name" value="HNH_nuc"/>
</dbReference>
<gene>
    <name evidence="2" type="primary">ltrA_7</name>
    <name evidence="3" type="synonym">ltrA_10</name>
    <name evidence="2" type="ORF">BN983_01868</name>
    <name evidence="3" type="ORF">BN983_03329</name>
</gene>
<keyword evidence="4" id="KW-1185">Reference proteome</keyword>
<dbReference type="AlphaFoldDB" id="A0A059NW56"/>
<accession>A0A059NW56</accession>
<evidence type="ECO:0000259" key="1">
    <source>
        <dbReference type="PROSITE" id="PS50878"/>
    </source>
</evidence>
<dbReference type="CDD" id="cd00085">
    <property type="entry name" value="HNHc"/>
    <property type="match status" value="1"/>
</dbReference>
<dbReference type="PROSITE" id="PS50878">
    <property type="entry name" value="RT_POL"/>
    <property type="match status" value="1"/>
</dbReference>
<sequence>MQHVFDQLYSQSQNGNNFYKLVKLMKKEENIRLAYRNIKRNMGSNTPGVDGKTIKDIKELTIEEVTTTIQQMFTWYQPKAVRRVYIPKANGDKRPLGIPTVWDRLFQQCILQVLEPICEAKFHPRSYGFRPNRNAHHAFARVNSLVNNRADGYHYCVDLDIKGFFDNVNHGKLLKQIWTLGLRDKKLISIISILIKSEIIGEGKPEKGTPQGGILSPLLANIVLNELDWWVSNQWETFTSTRKSYTTQRGRLRALRDSKVNLKRCYLIRYADDAKILCRDYTSALKMYHATKGFLEERLKLTISPEKSKIVNLRKRSSEFLGFSIKVKPKRNGYVAHSRMCPKASIQAYTKLKKAIKNISKKQSTESVWHYNTVVMGIHNYYEVATHVNIDLGHLSQHLTKTLYNRLRRDWKRAKKSDMSDRLKKRYWRYSPKWFKAHNMIIIPIHAWRHRYAINFSQEICSYTPEGREKLHDNLKSVNREVLRHVQRHYENYRSIEYNDNRISKFVAQYSKCAISGQELGLFDWECHHKIPLRLQGSDAFDNLIVILKKFHIAIHQKTKEKLENLFEEYQLSESKIRLCNNLYKLAHS</sequence>
<dbReference type="Gene3D" id="1.10.30.50">
    <property type="match status" value="1"/>
</dbReference>
<dbReference type="SMART" id="SM00507">
    <property type="entry name" value="HNHc"/>
    <property type="match status" value="1"/>
</dbReference>
<organism evidence="2 4">
    <name type="scientific">Halobacillus karajensis</name>
    <dbReference type="NCBI Taxonomy" id="195088"/>
    <lineage>
        <taxon>Bacteria</taxon>
        <taxon>Bacillati</taxon>
        <taxon>Bacillota</taxon>
        <taxon>Bacilli</taxon>
        <taxon>Bacillales</taxon>
        <taxon>Bacillaceae</taxon>
        <taxon>Halobacillus</taxon>
    </lineage>
</organism>
<dbReference type="Proteomes" id="UP000028868">
    <property type="component" value="Unassembled WGS sequence"/>
</dbReference>
<dbReference type="InterPro" id="IPR051083">
    <property type="entry name" value="GrpII_Intron_Splice-Mob/Def"/>
</dbReference>
<comment type="caution">
    <text evidence="2">The sequence shown here is derived from an EMBL/GenBank/DDBJ whole genome shotgun (WGS) entry which is preliminary data.</text>
</comment>
<protein>
    <submittedName>
        <fullName evidence="2">Group II intron-encoded protein LtrA</fullName>
    </submittedName>
</protein>
<dbReference type="InterPro" id="IPR030931">
    <property type="entry name" value="Group_II_RT_mat"/>
</dbReference>
<evidence type="ECO:0000313" key="4">
    <source>
        <dbReference type="Proteomes" id="UP000028868"/>
    </source>
</evidence>
<reference evidence="2" key="2">
    <citation type="submission" date="2014-03" db="EMBL/GenBank/DDBJ databases">
        <authorList>
            <person name="Urmite Genomes"/>
        </authorList>
    </citation>
    <scope>NUCLEOTIDE SEQUENCE</scope>
    <source>
        <strain evidence="2">HD-03</strain>
    </source>
</reference>
<dbReference type="NCBIfam" id="TIGR04416">
    <property type="entry name" value="group_II_RT_mat"/>
    <property type="match status" value="1"/>
</dbReference>
<reference evidence="4" key="1">
    <citation type="submission" date="2014-03" db="EMBL/GenBank/DDBJ databases">
        <authorList>
            <person name="Urmite Genomes U."/>
        </authorList>
    </citation>
    <scope>NUCLEOTIDE SEQUENCE [LARGE SCALE GENOMIC DNA]</scope>
    <source>
        <strain evidence="4">HD-03</strain>
    </source>
</reference>
<proteinExistence type="predicted"/>
<evidence type="ECO:0000313" key="2">
    <source>
        <dbReference type="EMBL" id="CDQ23619.1"/>
    </source>
</evidence>
<dbReference type="RefSeq" id="WP_035507931.1">
    <property type="nucleotide sequence ID" value="NZ_CCDH010000002.1"/>
</dbReference>
<dbReference type="InterPro" id="IPR043502">
    <property type="entry name" value="DNA/RNA_pol_sf"/>
</dbReference>
<dbReference type="EMBL" id="CCDI010000004">
    <property type="protein sequence ID" value="CDQ25026.1"/>
    <property type="molecule type" value="Genomic_DNA"/>
</dbReference>
<reference evidence="2 4" key="3">
    <citation type="submission" date="2014-05" db="EMBL/GenBank/DDBJ databases">
        <title>Draft genome sequence of Halobacillus karajensis HK-03.</title>
        <authorList>
            <person name="Khelaifia S."/>
            <person name="Croce O."/>
            <person name="Lagier J.C."/>
            <person name="Raoult D."/>
        </authorList>
    </citation>
    <scope>NUCLEOTIDE SEQUENCE [LARGE SCALE GENOMIC DNA]</scope>
    <source>
        <strain evidence="2 4">HD-03</strain>
    </source>
</reference>
<dbReference type="CDD" id="cd01651">
    <property type="entry name" value="RT_G2_intron"/>
    <property type="match status" value="1"/>
</dbReference>
<name>A0A059NW56_9BACI</name>
<dbReference type="InterPro" id="IPR000477">
    <property type="entry name" value="RT_dom"/>
</dbReference>
<dbReference type="Pfam" id="PF00078">
    <property type="entry name" value="RVT_1"/>
    <property type="match status" value="1"/>
</dbReference>
<dbReference type="PANTHER" id="PTHR34047">
    <property type="entry name" value="NUCLEAR INTRON MATURASE 1, MITOCHONDRIAL-RELATED"/>
    <property type="match status" value="1"/>
</dbReference>
<dbReference type="PANTHER" id="PTHR34047:SF8">
    <property type="entry name" value="PROTEIN YKFC"/>
    <property type="match status" value="1"/>
</dbReference>
<feature type="domain" description="Reverse transcriptase" evidence="1">
    <location>
        <begin position="67"/>
        <end position="325"/>
    </location>
</feature>
<dbReference type="EMBL" id="CCDI010000002">
    <property type="protein sequence ID" value="CDQ23619.1"/>
    <property type="molecule type" value="Genomic_DNA"/>
</dbReference>